<organism evidence="2 3">
    <name type="scientific">Apiospora kogelbergensis</name>
    <dbReference type="NCBI Taxonomy" id="1337665"/>
    <lineage>
        <taxon>Eukaryota</taxon>
        <taxon>Fungi</taxon>
        <taxon>Dikarya</taxon>
        <taxon>Ascomycota</taxon>
        <taxon>Pezizomycotina</taxon>
        <taxon>Sordariomycetes</taxon>
        <taxon>Xylariomycetidae</taxon>
        <taxon>Amphisphaeriales</taxon>
        <taxon>Apiosporaceae</taxon>
        <taxon>Apiospora</taxon>
    </lineage>
</organism>
<reference evidence="2 3" key="1">
    <citation type="submission" date="2023-01" db="EMBL/GenBank/DDBJ databases">
        <title>Analysis of 21 Apiospora genomes using comparative genomics revels a genus with tremendous synthesis potential of carbohydrate active enzymes and secondary metabolites.</title>
        <authorList>
            <person name="Sorensen T."/>
        </authorList>
    </citation>
    <scope>NUCLEOTIDE SEQUENCE [LARGE SCALE GENOMIC DNA]</scope>
    <source>
        <strain evidence="2 3">CBS 117206</strain>
    </source>
</reference>
<evidence type="ECO:0000256" key="1">
    <source>
        <dbReference type="SAM" id="MobiDB-lite"/>
    </source>
</evidence>
<dbReference type="AlphaFoldDB" id="A0AAW0QG49"/>
<dbReference type="Proteomes" id="UP001392437">
    <property type="component" value="Unassembled WGS sequence"/>
</dbReference>
<evidence type="ECO:0000313" key="2">
    <source>
        <dbReference type="EMBL" id="KAK8096020.1"/>
    </source>
</evidence>
<proteinExistence type="predicted"/>
<comment type="caution">
    <text evidence="2">The sequence shown here is derived from an EMBL/GenBank/DDBJ whole genome shotgun (WGS) entry which is preliminary data.</text>
</comment>
<protein>
    <submittedName>
        <fullName evidence="2">Uncharacterized protein</fullName>
    </submittedName>
</protein>
<feature type="compositionally biased region" description="Polar residues" evidence="1">
    <location>
        <begin position="93"/>
        <end position="109"/>
    </location>
</feature>
<feature type="region of interest" description="Disordered" evidence="1">
    <location>
        <begin position="1"/>
        <end position="117"/>
    </location>
</feature>
<feature type="compositionally biased region" description="Low complexity" evidence="1">
    <location>
        <begin position="49"/>
        <end position="61"/>
    </location>
</feature>
<gene>
    <name evidence="2" type="ORF">PG999_014042</name>
</gene>
<sequence>MAILRNHDISDDEFDMLEPEPVSDLSTPDPDSHGSHNFTPLSPRRAPIRYRPGFPVRVPVPRLRPRSEGPGTRKATLPPPASHDATGSDDQRTYASTFGTNKPTNNEAGRTSEGIPGLKYTKSVYQKLWGGKDALIAVMG</sequence>
<name>A0AAW0QG49_9PEZI</name>
<evidence type="ECO:0000313" key="3">
    <source>
        <dbReference type="Proteomes" id="UP001392437"/>
    </source>
</evidence>
<dbReference type="EMBL" id="JAQQWP010000011">
    <property type="protein sequence ID" value="KAK8096020.1"/>
    <property type="molecule type" value="Genomic_DNA"/>
</dbReference>
<keyword evidence="3" id="KW-1185">Reference proteome</keyword>
<accession>A0AAW0QG49</accession>